<gene>
    <name evidence="2" type="ORF">SAMN04488055_3861</name>
</gene>
<name>A0A1N6JCI3_9BACT</name>
<keyword evidence="1" id="KW-0732">Signal</keyword>
<sequence length="123" mass="13834">MKKAFALLSVCALVLCIFFAYATDKTSLSISDNNETYKITASFDKKNNKAVQRVLHRFIKPNNIFGGDGSVTYDGSITLDDKTSFDIKFFPGELKIKMDKTKNSEASYKKIKKMSEELGEAIR</sequence>
<protein>
    <submittedName>
        <fullName evidence="2">Virus G3 protein</fullName>
    </submittedName>
</protein>
<organism evidence="2 3">
    <name type="scientific">Chitinophaga niabensis</name>
    <dbReference type="NCBI Taxonomy" id="536979"/>
    <lineage>
        <taxon>Bacteria</taxon>
        <taxon>Pseudomonadati</taxon>
        <taxon>Bacteroidota</taxon>
        <taxon>Chitinophagia</taxon>
        <taxon>Chitinophagales</taxon>
        <taxon>Chitinophagaceae</taxon>
        <taxon>Chitinophaga</taxon>
    </lineage>
</organism>
<dbReference type="AlphaFoldDB" id="A0A1N6JCI3"/>
<keyword evidence="3" id="KW-1185">Reference proteome</keyword>
<evidence type="ECO:0000313" key="2">
    <source>
        <dbReference type="EMBL" id="SIO41990.1"/>
    </source>
</evidence>
<reference evidence="2 3" key="1">
    <citation type="submission" date="2016-11" db="EMBL/GenBank/DDBJ databases">
        <authorList>
            <person name="Jaros S."/>
            <person name="Januszkiewicz K."/>
            <person name="Wedrychowicz H."/>
        </authorList>
    </citation>
    <scope>NUCLEOTIDE SEQUENCE [LARGE SCALE GENOMIC DNA]</scope>
    <source>
        <strain evidence="2 3">DSM 24787</strain>
    </source>
</reference>
<dbReference type="Proteomes" id="UP000185003">
    <property type="component" value="Unassembled WGS sequence"/>
</dbReference>
<proteinExistence type="predicted"/>
<feature type="signal peptide" evidence="1">
    <location>
        <begin position="1"/>
        <end position="22"/>
    </location>
</feature>
<dbReference type="EMBL" id="FSRA01000002">
    <property type="protein sequence ID" value="SIO41990.1"/>
    <property type="molecule type" value="Genomic_DNA"/>
</dbReference>
<feature type="chain" id="PRO_5012161639" evidence="1">
    <location>
        <begin position="23"/>
        <end position="123"/>
    </location>
</feature>
<accession>A0A1N6JCI3</accession>
<evidence type="ECO:0000313" key="3">
    <source>
        <dbReference type="Proteomes" id="UP000185003"/>
    </source>
</evidence>
<evidence type="ECO:0000256" key="1">
    <source>
        <dbReference type="SAM" id="SignalP"/>
    </source>
</evidence>
<dbReference type="RefSeq" id="WP_074241093.1">
    <property type="nucleotide sequence ID" value="NZ_FSRA01000002.1"/>
</dbReference>
<dbReference type="OrthoDB" id="957496at2"/>